<feature type="binding site" evidence="3">
    <location>
        <position position="68"/>
    </location>
    <ligand>
        <name>a divalent metal cation</name>
        <dbReference type="ChEBI" id="CHEBI:60240"/>
    </ligand>
</feature>
<dbReference type="Pfam" id="PF05163">
    <property type="entry name" value="DinB"/>
    <property type="match status" value="1"/>
</dbReference>
<gene>
    <name evidence="5" type="ORF">M23134_01440</name>
</gene>
<accession>A1ZJT1</accession>
<evidence type="ECO:0000313" key="6">
    <source>
        <dbReference type="Proteomes" id="UP000004095"/>
    </source>
</evidence>
<protein>
    <recommendedName>
        <fullName evidence="7">DinB family protein</fullName>
    </recommendedName>
</protein>
<comment type="caution">
    <text evidence="5">The sequence shown here is derived from an EMBL/GenBank/DDBJ whole genome shotgun (WGS) entry which is preliminary data.</text>
</comment>
<dbReference type="SUPFAM" id="SSF109854">
    <property type="entry name" value="DinB/YfiT-like putative metalloenzymes"/>
    <property type="match status" value="1"/>
</dbReference>
<evidence type="ECO:0008006" key="7">
    <source>
        <dbReference type="Google" id="ProtNLM"/>
    </source>
</evidence>
<dbReference type="OrthoDB" id="119432at2"/>
<evidence type="ECO:0000256" key="3">
    <source>
        <dbReference type="PIRSR" id="PIRSR607837-1"/>
    </source>
</evidence>
<comment type="similarity">
    <text evidence="1">Belongs to the DinB family.</text>
</comment>
<feature type="binding site" evidence="3">
    <location>
        <position position="153"/>
    </location>
    <ligand>
        <name>a divalent metal cation</name>
        <dbReference type="ChEBI" id="CHEBI:60240"/>
    </ligand>
</feature>
<evidence type="ECO:0000256" key="2">
    <source>
        <dbReference type="ARBA" id="ARBA00022723"/>
    </source>
</evidence>
<dbReference type="Proteomes" id="UP000004095">
    <property type="component" value="Unassembled WGS sequence"/>
</dbReference>
<dbReference type="InterPro" id="IPR007837">
    <property type="entry name" value="DinB"/>
</dbReference>
<reference evidence="5 6" key="1">
    <citation type="submission" date="2007-01" db="EMBL/GenBank/DDBJ databases">
        <authorList>
            <person name="Haygood M."/>
            <person name="Podell S."/>
            <person name="Anderson C."/>
            <person name="Hopkinson B."/>
            <person name="Roe K."/>
            <person name="Barbeau K."/>
            <person name="Gaasterland T."/>
            <person name="Ferriera S."/>
            <person name="Johnson J."/>
            <person name="Kravitz S."/>
            <person name="Beeson K."/>
            <person name="Sutton G."/>
            <person name="Rogers Y.-H."/>
            <person name="Friedman R."/>
            <person name="Frazier M."/>
            <person name="Venter J.C."/>
        </authorList>
    </citation>
    <scope>NUCLEOTIDE SEQUENCE [LARGE SCALE GENOMIC DNA]</scope>
    <source>
        <strain evidence="5 6">ATCC 23134</strain>
    </source>
</reference>
<dbReference type="InterPro" id="IPR034660">
    <property type="entry name" value="DinB/YfiT-like"/>
</dbReference>
<feature type="binding site" evidence="3">
    <location>
        <position position="149"/>
    </location>
    <ligand>
        <name>a divalent metal cation</name>
        <dbReference type="ChEBI" id="CHEBI:60240"/>
    </ligand>
</feature>
<organism evidence="5 6">
    <name type="scientific">Microscilla marina ATCC 23134</name>
    <dbReference type="NCBI Taxonomy" id="313606"/>
    <lineage>
        <taxon>Bacteria</taxon>
        <taxon>Pseudomonadati</taxon>
        <taxon>Bacteroidota</taxon>
        <taxon>Cytophagia</taxon>
        <taxon>Cytophagales</taxon>
        <taxon>Microscillaceae</taxon>
        <taxon>Microscilla</taxon>
    </lineage>
</organism>
<keyword evidence="2 3" id="KW-0479">Metal-binding</keyword>
<dbReference type="GO" id="GO:0046872">
    <property type="term" value="F:metal ion binding"/>
    <property type="evidence" value="ECO:0007669"/>
    <property type="project" value="UniProtKB-KW"/>
</dbReference>
<dbReference type="Gene3D" id="1.20.120.450">
    <property type="entry name" value="dinb family like domain"/>
    <property type="match status" value="1"/>
</dbReference>
<evidence type="ECO:0000313" key="5">
    <source>
        <dbReference type="EMBL" id="EAY29384.1"/>
    </source>
</evidence>
<dbReference type="EMBL" id="AAWS01000011">
    <property type="protein sequence ID" value="EAY29384.1"/>
    <property type="molecule type" value="Genomic_DNA"/>
</dbReference>
<dbReference type="RefSeq" id="WP_002696407.1">
    <property type="nucleotide sequence ID" value="NZ_AAWS01000011.1"/>
</dbReference>
<evidence type="ECO:0000256" key="1">
    <source>
        <dbReference type="ARBA" id="ARBA00008635"/>
    </source>
</evidence>
<keyword evidence="6" id="KW-1185">Reference proteome</keyword>
<dbReference type="eggNOG" id="COG2318">
    <property type="taxonomic scope" value="Bacteria"/>
</dbReference>
<feature type="signal peptide" evidence="4">
    <location>
        <begin position="1"/>
        <end position="20"/>
    </location>
</feature>
<sequence>MNTRLLLIIVFCIVGVSAHSQSNFAIEFGPVWQRAKTYTIKMAEAMPEKFYQYKPTKDAKTFEEELTHITNNIGFLQYYVTGVKANFLDGFKKTGKSKSETLSMLNKAFDAITQQIEKLQDKEAKHSVKFFAKNVAMTKKGIYYLIRDHLTHHRAQLVVYLRLKGIKPPRYVGW</sequence>
<name>A1ZJT1_MICM2</name>
<evidence type="ECO:0000256" key="4">
    <source>
        <dbReference type="SAM" id="SignalP"/>
    </source>
</evidence>
<feature type="chain" id="PRO_5002642241" description="DinB family protein" evidence="4">
    <location>
        <begin position="21"/>
        <end position="174"/>
    </location>
</feature>
<keyword evidence="4" id="KW-0732">Signal</keyword>
<proteinExistence type="inferred from homology"/>
<dbReference type="AlphaFoldDB" id="A1ZJT1"/>